<evidence type="ECO:0000259" key="8">
    <source>
        <dbReference type="PROSITE" id="PS50048"/>
    </source>
</evidence>
<dbReference type="GO" id="GO:0006351">
    <property type="term" value="P:DNA-templated transcription"/>
    <property type="evidence" value="ECO:0007669"/>
    <property type="project" value="InterPro"/>
</dbReference>
<dbReference type="Gene3D" id="4.10.240.10">
    <property type="entry name" value="Zn(2)-C6 fungal-type DNA-binding domain"/>
    <property type="match status" value="1"/>
</dbReference>
<dbReference type="AlphaFoldDB" id="A0A2I2G603"/>
<dbReference type="CDD" id="cd00067">
    <property type="entry name" value="GAL4"/>
    <property type="match status" value="1"/>
</dbReference>
<dbReference type="Pfam" id="PF04082">
    <property type="entry name" value="Fungal_trans"/>
    <property type="match status" value="1"/>
</dbReference>
<keyword evidence="2" id="KW-0862">Zinc</keyword>
<evidence type="ECO:0000256" key="7">
    <source>
        <dbReference type="SAM" id="MobiDB-lite"/>
    </source>
</evidence>
<keyword evidence="5" id="KW-0804">Transcription</keyword>
<evidence type="ECO:0000256" key="1">
    <source>
        <dbReference type="ARBA" id="ARBA00022723"/>
    </source>
</evidence>
<dbReference type="STRING" id="1392250.A0A2I2G603"/>
<gene>
    <name evidence="9" type="ORF">P170DRAFT_510939</name>
</gene>
<dbReference type="GO" id="GO:0009893">
    <property type="term" value="P:positive regulation of metabolic process"/>
    <property type="evidence" value="ECO:0007669"/>
    <property type="project" value="UniProtKB-ARBA"/>
</dbReference>
<organism evidence="9 10">
    <name type="scientific">Aspergillus steynii IBT 23096</name>
    <dbReference type="NCBI Taxonomy" id="1392250"/>
    <lineage>
        <taxon>Eukaryota</taxon>
        <taxon>Fungi</taxon>
        <taxon>Dikarya</taxon>
        <taxon>Ascomycota</taxon>
        <taxon>Pezizomycotina</taxon>
        <taxon>Eurotiomycetes</taxon>
        <taxon>Eurotiomycetidae</taxon>
        <taxon>Eurotiales</taxon>
        <taxon>Aspergillaceae</taxon>
        <taxon>Aspergillus</taxon>
        <taxon>Aspergillus subgen. Circumdati</taxon>
    </lineage>
</organism>
<dbReference type="GO" id="GO:0008270">
    <property type="term" value="F:zinc ion binding"/>
    <property type="evidence" value="ECO:0007669"/>
    <property type="project" value="InterPro"/>
</dbReference>
<dbReference type="PROSITE" id="PS00463">
    <property type="entry name" value="ZN2_CY6_FUNGAL_1"/>
    <property type="match status" value="1"/>
</dbReference>
<dbReference type="RefSeq" id="XP_024703607.1">
    <property type="nucleotide sequence ID" value="XM_024854831.1"/>
</dbReference>
<feature type="compositionally biased region" description="Basic and acidic residues" evidence="7">
    <location>
        <begin position="49"/>
        <end position="60"/>
    </location>
</feature>
<protein>
    <recommendedName>
        <fullName evidence="8">Zn(2)-C6 fungal-type domain-containing protein</fullName>
    </recommendedName>
</protein>
<dbReference type="InterPro" id="IPR001138">
    <property type="entry name" value="Zn2Cys6_DnaBD"/>
</dbReference>
<dbReference type="Pfam" id="PF00172">
    <property type="entry name" value="Zn_clus"/>
    <property type="match status" value="1"/>
</dbReference>
<evidence type="ECO:0000313" key="9">
    <source>
        <dbReference type="EMBL" id="PLB48305.1"/>
    </source>
</evidence>
<dbReference type="EMBL" id="MSFO01000005">
    <property type="protein sequence ID" value="PLB48305.1"/>
    <property type="molecule type" value="Genomic_DNA"/>
</dbReference>
<dbReference type="PROSITE" id="PS50048">
    <property type="entry name" value="ZN2_CY6_FUNGAL_2"/>
    <property type="match status" value="1"/>
</dbReference>
<dbReference type="SUPFAM" id="SSF57701">
    <property type="entry name" value="Zn2/Cys6 DNA-binding domain"/>
    <property type="match status" value="1"/>
</dbReference>
<dbReference type="VEuPathDB" id="FungiDB:P170DRAFT_510939"/>
<dbReference type="GO" id="GO:0000981">
    <property type="term" value="F:DNA-binding transcription factor activity, RNA polymerase II-specific"/>
    <property type="evidence" value="ECO:0007669"/>
    <property type="project" value="InterPro"/>
</dbReference>
<dbReference type="InterPro" id="IPR036864">
    <property type="entry name" value="Zn2-C6_fun-type_DNA-bd_sf"/>
</dbReference>
<dbReference type="PANTHER" id="PTHR47660:SF2">
    <property type="entry name" value="TRANSCRIPTION FACTOR WITH C2H2 AND ZN(2)-CYS(6) DNA BINDING DOMAIN (EUROFUNG)"/>
    <property type="match status" value="1"/>
</dbReference>
<evidence type="ECO:0000256" key="6">
    <source>
        <dbReference type="ARBA" id="ARBA00023242"/>
    </source>
</evidence>
<evidence type="ECO:0000256" key="2">
    <source>
        <dbReference type="ARBA" id="ARBA00022833"/>
    </source>
</evidence>
<evidence type="ECO:0000256" key="3">
    <source>
        <dbReference type="ARBA" id="ARBA00023015"/>
    </source>
</evidence>
<keyword evidence="3" id="KW-0805">Transcription regulation</keyword>
<keyword evidence="10" id="KW-1185">Reference proteome</keyword>
<dbReference type="InterPro" id="IPR007219">
    <property type="entry name" value="XnlR_reg_dom"/>
</dbReference>
<accession>A0A2I2G603</accession>
<dbReference type="SMART" id="SM00066">
    <property type="entry name" value="GAL4"/>
    <property type="match status" value="1"/>
</dbReference>
<dbReference type="GeneID" id="36562537"/>
<reference evidence="9 10" key="1">
    <citation type="submission" date="2016-12" db="EMBL/GenBank/DDBJ databases">
        <title>The genomes of Aspergillus section Nigri reveals drivers in fungal speciation.</title>
        <authorList>
            <consortium name="DOE Joint Genome Institute"/>
            <person name="Vesth T.C."/>
            <person name="Nybo J."/>
            <person name="Theobald S."/>
            <person name="Brandl J."/>
            <person name="Frisvad J.C."/>
            <person name="Nielsen K.F."/>
            <person name="Lyhne E.K."/>
            <person name="Kogle M.E."/>
            <person name="Kuo A."/>
            <person name="Riley R."/>
            <person name="Clum A."/>
            <person name="Nolan M."/>
            <person name="Lipzen A."/>
            <person name="Salamov A."/>
            <person name="Henrissat B."/>
            <person name="Wiebenga A."/>
            <person name="De Vries R.P."/>
            <person name="Grigoriev I.V."/>
            <person name="Mortensen U.H."/>
            <person name="Andersen M.R."/>
            <person name="Baker S.E."/>
        </authorList>
    </citation>
    <scope>NUCLEOTIDE SEQUENCE [LARGE SCALE GENOMIC DNA]</scope>
    <source>
        <strain evidence="9 10">IBT 23096</strain>
    </source>
</reference>
<dbReference type="OrthoDB" id="4508627at2759"/>
<sequence length="705" mass="77979">MPRSRKRGKPRRSCDSCARMKFACQGNLPCSSCQANSLVCTYDRLRIDSSSRPRSQRDSGDPGNPIVSSASQPPTDDLLKLRIPFLLNYYSTGNSSSGFYRALESGRLKSNPDYVSSAPSYESDATQLELFDEELLRSDGPLSSNLSCIKSAGQRNTRQRLSLYRDRGMEMVQELRKVAESHEPSLDGTLSHSLNTAVSQGLFSGANIIIFTQLYFERLHRHCPILHASSFRIDSVSLPLLLAIFLSGSILSHPRDTFDLALGCFDLAEEFIFASISSGLSPQKKQTDREMSTIAESLIAAVIFINLQMGRNDKTVRLKLCNQHFPVLLDTARSLRLFQLSHNTGLSSQTDDLEFILNETLIRTSTYMFLLDCQFAMCIGSSSSIAIDELICDLPCSELEFSIGDPASHSSTNPSGDHRLSLKSFLGLLMNSKDDRYGDNNPALQRTSIFGLFAIVCGLLISIRAAFHTRTIQHERTRFQRALSRWNSIWDALVPKISADELAMVGFMSCAKEIWLLTQALLRLDPGEYLNGAESSLCVKPSSLPVDSAKKKPRPCSIQRMVGPEFWNAVWHAGRIIRRARIAPPARLREFCAVPIYQASLTLWAYGLMSWGMSGVGSVVVVSINEVTRVFLDGPEGPDSIAFVMLGKGQPGISTRLDGSFAPLMDIQATMNAACHVFRRNFGVGTECLPLLLDGMMNLMTELGV</sequence>
<dbReference type="PANTHER" id="PTHR47660">
    <property type="entry name" value="TRANSCRIPTION FACTOR WITH C2H2 AND ZN(2)-CYS(6) DNA BINDING DOMAIN (EUROFUNG)-RELATED-RELATED"/>
    <property type="match status" value="1"/>
</dbReference>
<dbReference type="Proteomes" id="UP000234275">
    <property type="component" value="Unassembled WGS sequence"/>
</dbReference>
<comment type="caution">
    <text evidence="9">The sequence shown here is derived from an EMBL/GenBank/DDBJ whole genome shotgun (WGS) entry which is preliminary data.</text>
</comment>
<keyword evidence="1" id="KW-0479">Metal-binding</keyword>
<evidence type="ECO:0000313" key="10">
    <source>
        <dbReference type="Proteomes" id="UP000234275"/>
    </source>
</evidence>
<keyword evidence="4" id="KW-0238">DNA-binding</keyword>
<keyword evidence="6" id="KW-0539">Nucleus</keyword>
<dbReference type="GO" id="GO:0003677">
    <property type="term" value="F:DNA binding"/>
    <property type="evidence" value="ECO:0007669"/>
    <property type="project" value="UniProtKB-KW"/>
</dbReference>
<feature type="domain" description="Zn(2)-C6 fungal-type" evidence="8">
    <location>
        <begin position="13"/>
        <end position="42"/>
    </location>
</feature>
<feature type="region of interest" description="Disordered" evidence="7">
    <location>
        <begin position="49"/>
        <end position="73"/>
    </location>
</feature>
<evidence type="ECO:0000256" key="5">
    <source>
        <dbReference type="ARBA" id="ARBA00023163"/>
    </source>
</evidence>
<name>A0A2I2G603_9EURO</name>
<evidence type="ECO:0000256" key="4">
    <source>
        <dbReference type="ARBA" id="ARBA00023125"/>
    </source>
</evidence>
<proteinExistence type="predicted"/>
<dbReference type="CDD" id="cd12148">
    <property type="entry name" value="fungal_TF_MHR"/>
    <property type="match status" value="1"/>
</dbReference>